<organism evidence="2 3">
    <name type="scientific">Phytophthora aleatoria</name>
    <dbReference type="NCBI Taxonomy" id="2496075"/>
    <lineage>
        <taxon>Eukaryota</taxon>
        <taxon>Sar</taxon>
        <taxon>Stramenopiles</taxon>
        <taxon>Oomycota</taxon>
        <taxon>Peronosporomycetes</taxon>
        <taxon>Peronosporales</taxon>
        <taxon>Peronosporaceae</taxon>
        <taxon>Phytophthora</taxon>
    </lineage>
</organism>
<protein>
    <recommendedName>
        <fullName evidence="1">Nitroreductase domain-containing protein</fullName>
    </recommendedName>
</protein>
<dbReference type="InterPro" id="IPR029479">
    <property type="entry name" value="Nitroreductase"/>
</dbReference>
<dbReference type="InterPro" id="IPR050461">
    <property type="entry name" value="Nitroreductase_HadB/RutE"/>
</dbReference>
<dbReference type="Pfam" id="PF00881">
    <property type="entry name" value="Nitroreductase"/>
    <property type="match status" value="1"/>
</dbReference>
<gene>
    <name evidence="2" type="ORF">JG688_00004834</name>
</gene>
<name>A0A8J5MHW1_9STRA</name>
<dbReference type="EMBL" id="JAENGY010000178">
    <property type="protein sequence ID" value="KAG6970556.1"/>
    <property type="molecule type" value="Genomic_DNA"/>
</dbReference>
<keyword evidence="3" id="KW-1185">Reference proteome</keyword>
<sequence length="311" mass="33866">MGTRFPGKKRSHGGKRLCKEEKCPSKDHGNGFCVSSVSFVKSSVSGVPSVAEWHVQAGRATGLQAGVSSVCLSYVTFEFQFTTTSKEIKMAEHLGAAIRERYACKAFLPESVSDETLQEILKLTQRSPSGFNTQSWVCIVLRTTEDRAALANAMIDANVRKVNEAPVVVVFAADCEPSKNVPRMQQLNRDNGAPDDFVNRIPALVEMFSGEHDPKVSTEAWAYKQATFAAATFLYAAQVHGLATCPMEGFDQAGVKKVLNIPDRYSIPVVVALGHANPAAKPAKPSVRFPPTEVFFDGKFGQSTEELFAEK</sequence>
<dbReference type="PANTHER" id="PTHR43543:SF1">
    <property type="entry name" value="MALONIC SEMIALDEHYDE REDUCTASE RUTE-RELATED"/>
    <property type="match status" value="1"/>
</dbReference>
<dbReference type="AlphaFoldDB" id="A0A8J5MHW1"/>
<proteinExistence type="predicted"/>
<feature type="domain" description="Nitroreductase" evidence="1">
    <location>
        <begin position="98"/>
        <end position="275"/>
    </location>
</feature>
<dbReference type="Proteomes" id="UP000709295">
    <property type="component" value="Unassembled WGS sequence"/>
</dbReference>
<comment type="caution">
    <text evidence="2">The sequence shown here is derived from an EMBL/GenBank/DDBJ whole genome shotgun (WGS) entry which is preliminary data.</text>
</comment>
<evidence type="ECO:0000259" key="1">
    <source>
        <dbReference type="Pfam" id="PF00881"/>
    </source>
</evidence>
<reference evidence="2" key="1">
    <citation type="submission" date="2021-01" db="EMBL/GenBank/DDBJ databases">
        <title>Phytophthora aleatoria, a newly-described species from Pinus radiata is distinct from Phytophthora cactorum isolates based on comparative genomics.</title>
        <authorList>
            <person name="Mcdougal R."/>
            <person name="Panda P."/>
            <person name="Williams N."/>
            <person name="Studholme D.J."/>
        </authorList>
    </citation>
    <scope>NUCLEOTIDE SEQUENCE</scope>
    <source>
        <strain evidence="2">NZFS 4037</strain>
    </source>
</reference>
<evidence type="ECO:0000313" key="2">
    <source>
        <dbReference type="EMBL" id="KAG6970556.1"/>
    </source>
</evidence>
<dbReference type="PANTHER" id="PTHR43543">
    <property type="entry name" value="MALONIC SEMIALDEHYDE REDUCTASE RUTE-RELATED"/>
    <property type="match status" value="1"/>
</dbReference>
<evidence type="ECO:0000313" key="3">
    <source>
        <dbReference type="Proteomes" id="UP000709295"/>
    </source>
</evidence>
<accession>A0A8J5MHW1</accession>